<dbReference type="SUPFAM" id="SSF51338">
    <property type="entry name" value="Composite domain of metallo-dependent hydrolases"/>
    <property type="match status" value="1"/>
</dbReference>
<dbReference type="Gene3D" id="3.20.20.140">
    <property type="entry name" value="Metal-dependent hydrolases"/>
    <property type="match status" value="1"/>
</dbReference>
<comment type="pathway">
    <text evidence="1">Amino-sugar metabolism; N-acetylneuraminate degradation.</text>
</comment>
<proteinExistence type="evidence at transcript level"/>
<feature type="binding site" evidence="11">
    <location>
        <begin position="319"/>
        <end position="321"/>
    </location>
    <ligand>
        <name>substrate</name>
    </ligand>
</feature>
<feature type="binding site" evidence="11">
    <location>
        <position position="234"/>
    </location>
    <ligand>
        <name>substrate</name>
    </ligand>
</feature>
<evidence type="ECO:0000256" key="3">
    <source>
        <dbReference type="ARBA" id="ARBA00011899"/>
    </source>
</evidence>
<keyword evidence="5 12" id="KW-0479">Metal-binding</keyword>
<dbReference type="SUPFAM" id="SSF51556">
    <property type="entry name" value="Metallo-dependent hydrolases"/>
    <property type="match status" value="1"/>
</dbReference>
<comment type="cofactor">
    <cofactor evidence="12">
        <name>a divalent metal cation</name>
        <dbReference type="ChEBI" id="CHEBI:60240"/>
    </cofactor>
    <text evidence="12">Binds 1 divalent metal cation per subunit.</text>
</comment>
<keyword evidence="6 9" id="KW-0378">Hydrolase</keyword>
<dbReference type="EMBL" id="LR782885">
    <property type="protein sequence ID" value="CAB3221428.1"/>
    <property type="molecule type" value="mRNA"/>
</dbReference>
<reference evidence="14" key="1">
    <citation type="submission" date="2020-04" db="EMBL/GenBank/DDBJ databases">
        <authorList>
            <person name="Neveu A P."/>
        </authorList>
    </citation>
    <scope>NUCLEOTIDE SEQUENCE</scope>
    <source>
        <tissue evidence="14">Whole embryo</tissue>
    </source>
</reference>
<dbReference type="GO" id="GO:0006046">
    <property type="term" value="P:N-acetylglucosamine catabolic process"/>
    <property type="evidence" value="ECO:0007669"/>
    <property type="project" value="TreeGrafter"/>
</dbReference>
<dbReference type="PIRSF" id="PIRSF038994">
    <property type="entry name" value="NagA"/>
    <property type="match status" value="1"/>
</dbReference>
<dbReference type="GO" id="GO:0019262">
    <property type="term" value="P:N-acetylneuraminate catabolic process"/>
    <property type="evidence" value="ECO:0007669"/>
    <property type="project" value="UniProtKB-UniPathway"/>
</dbReference>
<evidence type="ECO:0000256" key="8">
    <source>
        <dbReference type="ARBA" id="ARBA00047647"/>
    </source>
</evidence>
<dbReference type="Pfam" id="PF01979">
    <property type="entry name" value="Amidohydro_1"/>
    <property type="match status" value="1"/>
</dbReference>
<dbReference type="FunFam" id="3.20.20.140:FF:000023">
    <property type="entry name" value="N-acetylglucosamine-6-phosphate deacetylase"/>
    <property type="match status" value="1"/>
</dbReference>
<keyword evidence="7 9" id="KW-0119">Carbohydrate metabolism</keyword>
<evidence type="ECO:0000313" key="14">
    <source>
        <dbReference type="EMBL" id="CAB3221428.1"/>
    </source>
</evidence>
<dbReference type="AlphaFoldDB" id="A0A6F9D5R5"/>
<evidence type="ECO:0000256" key="5">
    <source>
        <dbReference type="ARBA" id="ARBA00022723"/>
    </source>
</evidence>
<evidence type="ECO:0000256" key="2">
    <source>
        <dbReference type="ARBA" id="ARBA00010716"/>
    </source>
</evidence>
<dbReference type="GO" id="GO:0106279">
    <property type="term" value="P:negative regulation of UDP-N-acetylglucosamine biosynthetic process"/>
    <property type="evidence" value="ECO:0007669"/>
    <property type="project" value="UniProtKB-ARBA"/>
</dbReference>
<dbReference type="GO" id="GO:0046872">
    <property type="term" value="F:metal ion binding"/>
    <property type="evidence" value="ECO:0007669"/>
    <property type="project" value="UniProtKB-KW"/>
</dbReference>
<organism evidence="14">
    <name type="scientific">Phallusia mammillata</name>
    <dbReference type="NCBI Taxonomy" id="59560"/>
    <lineage>
        <taxon>Eukaryota</taxon>
        <taxon>Metazoa</taxon>
        <taxon>Chordata</taxon>
        <taxon>Tunicata</taxon>
        <taxon>Ascidiacea</taxon>
        <taxon>Phlebobranchia</taxon>
        <taxon>Ascidiidae</taxon>
        <taxon>Phallusia</taxon>
    </lineage>
</organism>
<dbReference type="PANTHER" id="PTHR11113">
    <property type="entry name" value="N-ACETYLGLUCOSAMINE-6-PHOSPHATE DEACETYLASE"/>
    <property type="match status" value="1"/>
</dbReference>
<dbReference type="UniPathway" id="UPA00629"/>
<dbReference type="EC" id="3.5.1.25" evidence="3 9"/>
<feature type="binding site" evidence="12">
    <location>
        <position position="202"/>
    </location>
    <ligand>
        <name>Zn(2+)</name>
        <dbReference type="ChEBI" id="CHEBI:29105"/>
    </ligand>
</feature>
<name>A0A6F9D5R5_9ASCI</name>
<dbReference type="PANTHER" id="PTHR11113:SF14">
    <property type="entry name" value="N-ACETYLGLUCOSAMINE-6-PHOSPHATE DEACETYLASE"/>
    <property type="match status" value="1"/>
</dbReference>
<dbReference type="NCBIfam" id="TIGR00221">
    <property type="entry name" value="nagA"/>
    <property type="match status" value="1"/>
</dbReference>
<evidence type="ECO:0000256" key="9">
    <source>
        <dbReference type="PIRNR" id="PIRNR038994"/>
    </source>
</evidence>
<comment type="catalytic activity">
    <reaction evidence="8 9">
        <text>N-acetyl-D-glucosamine 6-phosphate + H2O = D-glucosamine 6-phosphate + acetate</text>
        <dbReference type="Rhea" id="RHEA:22936"/>
        <dbReference type="ChEBI" id="CHEBI:15377"/>
        <dbReference type="ChEBI" id="CHEBI:30089"/>
        <dbReference type="ChEBI" id="CHEBI:57513"/>
        <dbReference type="ChEBI" id="CHEBI:58725"/>
        <dbReference type="EC" id="3.5.1.25"/>
    </reaction>
</comment>
<evidence type="ECO:0000256" key="7">
    <source>
        <dbReference type="ARBA" id="ARBA00023277"/>
    </source>
</evidence>
<feature type="domain" description="Amidohydrolase-related" evidence="13">
    <location>
        <begin position="55"/>
        <end position="391"/>
    </location>
</feature>
<dbReference type="InterPro" id="IPR032466">
    <property type="entry name" value="Metal_Hydrolase"/>
</dbReference>
<dbReference type="InterPro" id="IPR006680">
    <property type="entry name" value="Amidohydro-rel"/>
</dbReference>
<protein>
    <recommendedName>
        <fullName evidence="4 9">N-acetylglucosamine-6-phosphate deacetylase</fullName>
        <ecNumber evidence="3 9">3.5.1.25</ecNumber>
    </recommendedName>
</protein>
<feature type="active site" description="Proton donor/acceptor" evidence="10">
    <location>
        <position position="285"/>
    </location>
</feature>
<evidence type="ECO:0000256" key="10">
    <source>
        <dbReference type="PIRSR" id="PIRSR038994-1"/>
    </source>
</evidence>
<accession>A0A6F9D5R5</accession>
<sequence>MPGKLIQYFNCRILWKHKLIREDLWVRDGKIQNPRKLFFDECVMPDQRIDCGNHILAPGYIDLQLNGAFEFDFSSNLTGIEEGLKKVSYGLLQYGVTSYCPTIVTSPASVYKQILPKIKRKNGSLAGAGILGLHLEGPFISIEKRGAHPPDHIIGLNGFNTVLETYGSLDNVAIVTIAPEVDHAGEVIKKLREREIVVSLGHSTANLQQSEKAVCEGATLITHLFNAMLPFHHRDPGIVGLLTSSEIPDNQQIFYGMIADGIHTNPAALRIAHRAHPKGLILVTDAISAMGLSPGVRKLGQQLIRIHDHAAYLDGTNTLAGSIATMPHCVRHFHEATGCSIEEALEAATLHPAQCLGIEKQKGTLDYDSDADFILLDDELYVLATFIAGDCAYDPYSIAPTNCC</sequence>
<feature type="binding site" evidence="12">
    <location>
        <position position="223"/>
    </location>
    <ligand>
        <name>Zn(2+)</name>
        <dbReference type="ChEBI" id="CHEBI:29105"/>
    </ligand>
</feature>
<comment type="similarity">
    <text evidence="2 9">Belongs to the metallo-dependent hydrolases superfamily. NagA family.</text>
</comment>
<evidence type="ECO:0000259" key="13">
    <source>
        <dbReference type="Pfam" id="PF01979"/>
    </source>
</evidence>
<evidence type="ECO:0000256" key="6">
    <source>
        <dbReference type="ARBA" id="ARBA00022801"/>
    </source>
</evidence>
<dbReference type="Gene3D" id="2.30.40.10">
    <property type="entry name" value="Urease, subunit C, domain 1"/>
    <property type="match status" value="1"/>
</dbReference>
<gene>
    <name evidence="14" type="primary">Amdhd2</name>
</gene>
<feature type="binding site" evidence="12">
    <location>
        <position position="136"/>
    </location>
    <ligand>
        <name>Zn(2+)</name>
        <dbReference type="ChEBI" id="CHEBI:29105"/>
    </ligand>
</feature>
<dbReference type="GO" id="GO:0008448">
    <property type="term" value="F:N-acetylglucosamine-6-phosphate deacetylase activity"/>
    <property type="evidence" value="ECO:0007669"/>
    <property type="project" value="UniProtKB-UniRule"/>
</dbReference>
<feature type="binding site" evidence="11">
    <location>
        <position position="147"/>
    </location>
    <ligand>
        <name>substrate</name>
    </ligand>
</feature>
<feature type="binding site" evidence="11">
    <location>
        <begin position="226"/>
        <end position="227"/>
    </location>
    <ligand>
        <name>substrate</name>
    </ligand>
</feature>
<evidence type="ECO:0000256" key="12">
    <source>
        <dbReference type="PIRSR" id="PIRSR038994-3"/>
    </source>
</evidence>
<feature type="binding site" evidence="11">
    <location>
        <position position="263"/>
    </location>
    <ligand>
        <name>substrate</name>
    </ligand>
</feature>
<evidence type="ECO:0000256" key="4">
    <source>
        <dbReference type="ARBA" id="ARBA00018029"/>
    </source>
</evidence>
<dbReference type="CDD" id="cd00854">
    <property type="entry name" value="NagA"/>
    <property type="match status" value="1"/>
</dbReference>
<dbReference type="InterPro" id="IPR003764">
    <property type="entry name" value="GlcNAc_6-P_deAcase"/>
</dbReference>
<evidence type="ECO:0000256" key="11">
    <source>
        <dbReference type="PIRSR" id="PIRSR038994-2"/>
    </source>
</evidence>
<evidence type="ECO:0000256" key="1">
    <source>
        <dbReference type="ARBA" id="ARBA00004878"/>
    </source>
</evidence>
<dbReference type="InterPro" id="IPR011059">
    <property type="entry name" value="Metal-dep_hydrolase_composite"/>
</dbReference>